<organism evidence="1 2">
    <name type="scientific">Protopolystoma xenopodis</name>
    <dbReference type="NCBI Taxonomy" id="117903"/>
    <lineage>
        <taxon>Eukaryota</taxon>
        <taxon>Metazoa</taxon>
        <taxon>Spiralia</taxon>
        <taxon>Lophotrochozoa</taxon>
        <taxon>Platyhelminthes</taxon>
        <taxon>Monogenea</taxon>
        <taxon>Polyopisthocotylea</taxon>
        <taxon>Polystomatidea</taxon>
        <taxon>Polystomatidae</taxon>
        <taxon>Protopolystoma</taxon>
    </lineage>
</organism>
<evidence type="ECO:0000313" key="1">
    <source>
        <dbReference type="EMBL" id="VEL14358.1"/>
    </source>
</evidence>
<proteinExistence type="predicted"/>
<gene>
    <name evidence="1" type="ORF">PXEA_LOCUS7798</name>
</gene>
<dbReference type="Proteomes" id="UP000784294">
    <property type="component" value="Unassembled WGS sequence"/>
</dbReference>
<dbReference type="AlphaFoldDB" id="A0A3S5B6A9"/>
<name>A0A3S5B6A9_9PLAT</name>
<dbReference type="EMBL" id="CAAALY010020879">
    <property type="protein sequence ID" value="VEL14358.1"/>
    <property type="molecule type" value="Genomic_DNA"/>
</dbReference>
<reference evidence="1" key="1">
    <citation type="submission" date="2018-11" db="EMBL/GenBank/DDBJ databases">
        <authorList>
            <consortium name="Pathogen Informatics"/>
        </authorList>
    </citation>
    <scope>NUCLEOTIDE SEQUENCE</scope>
</reference>
<evidence type="ECO:0000313" key="2">
    <source>
        <dbReference type="Proteomes" id="UP000784294"/>
    </source>
</evidence>
<keyword evidence="2" id="KW-1185">Reference proteome</keyword>
<sequence>MPIVADKALLACASGSESARLDSLPGRQTTRQLDIQPQGWQVGRSSGGGGQPTTVNYMATHKSHCLPLDSSTSGASLIHH</sequence>
<protein>
    <submittedName>
        <fullName evidence="1">Uncharacterized protein</fullName>
    </submittedName>
</protein>
<accession>A0A3S5B6A9</accession>
<comment type="caution">
    <text evidence="1">The sequence shown here is derived from an EMBL/GenBank/DDBJ whole genome shotgun (WGS) entry which is preliminary data.</text>
</comment>